<comment type="subcellular location">
    <subcellularLocation>
        <location evidence="1">Cytoplasm</location>
    </subcellularLocation>
</comment>
<feature type="compositionally biased region" description="Polar residues" evidence="6">
    <location>
        <begin position="136"/>
        <end position="154"/>
    </location>
</feature>
<accession>A0A672I814</accession>
<dbReference type="InterPro" id="IPR003599">
    <property type="entry name" value="Ig_sub"/>
</dbReference>
<dbReference type="InParanoid" id="A0A672I814"/>
<evidence type="ECO:0000259" key="7">
    <source>
        <dbReference type="PROSITE" id="PS50835"/>
    </source>
</evidence>
<dbReference type="AlphaFoldDB" id="A0A672I814"/>
<dbReference type="PANTHER" id="PTHR45080:SF8">
    <property type="entry name" value="IG-LIKE DOMAIN-CONTAINING PROTEIN"/>
    <property type="match status" value="1"/>
</dbReference>
<keyword evidence="3" id="KW-0732">Signal</keyword>
<organism evidence="8 9">
    <name type="scientific">Salarias fasciatus</name>
    <name type="common">Jewelled blenny</name>
    <name type="synonym">Blennius fasciatus</name>
    <dbReference type="NCBI Taxonomy" id="181472"/>
    <lineage>
        <taxon>Eukaryota</taxon>
        <taxon>Metazoa</taxon>
        <taxon>Chordata</taxon>
        <taxon>Craniata</taxon>
        <taxon>Vertebrata</taxon>
        <taxon>Euteleostomi</taxon>
        <taxon>Actinopterygii</taxon>
        <taxon>Neopterygii</taxon>
        <taxon>Teleostei</taxon>
        <taxon>Neoteleostei</taxon>
        <taxon>Acanthomorphata</taxon>
        <taxon>Ovalentaria</taxon>
        <taxon>Blenniimorphae</taxon>
        <taxon>Blenniiformes</taxon>
        <taxon>Blennioidei</taxon>
        <taxon>Blenniidae</taxon>
        <taxon>Salariinae</taxon>
        <taxon>Salarias</taxon>
    </lineage>
</organism>
<evidence type="ECO:0000256" key="6">
    <source>
        <dbReference type="SAM" id="MobiDB-lite"/>
    </source>
</evidence>
<dbReference type="PANTHER" id="PTHR45080">
    <property type="entry name" value="CONTACTIN 5"/>
    <property type="match status" value="1"/>
</dbReference>
<feature type="compositionally biased region" description="Pro residues" evidence="6">
    <location>
        <begin position="161"/>
        <end position="179"/>
    </location>
</feature>
<dbReference type="SMART" id="SM00408">
    <property type="entry name" value="IGc2"/>
    <property type="match status" value="2"/>
</dbReference>
<protein>
    <recommendedName>
        <fullName evidence="7">Ig-like domain-containing protein</fullName>
    </recommendedName>
</protein>
<evidence type="ECO:0000256" key="3">
    <source>
        <dbReference type="ARBA" id="ARBA00022729"/>
    </source>
</evidence>
<keyword evidence="9" id="KW-1185">Reference proteome</keyword>
<dbReference type="GO" id="GO:0005886">
    <property type="term" value="C:plasma membrane"/>
    <property type="evidence" value="ECO:0007669"/>
    <property type="project" value="TreeGrafter"/>
</dbReference>
<evidence type="ECO:0000256" key="5">
    <source>
        <dbReference type="ARBA" id="ARBA00023319"/>
    </source>
</evidence>
<dbReference type="FunFam" id="2.60.40.10:FF:001223">
    <property type="entry name" value="Sidekick cell adhesion molecule 1"/>
    <property type="match status" value="1"/>
</dbReference>
<evidence type="ECO:0000313" key="9">
    <source>
        <dbReference type="Proteomes" id="UP000472267"/>
    </source>
</evidence>
<keyword evidence="2" id="KW-0963">Cytoplasm</keyword>
<proteinExistence type="predicted"/>
<feature type="domain" description="Ig-like" evidence="7">
    <location>
        <begin position="199"/>
        <end position="270"/>
    </location>
</feature>
<dbReference type="InterPro" id="IPR013783">
    <property type="entry name" value="Ig-like_fold"/>
</dbReference>
<dbReference type="Ensembl" id="ENSSFAT00005039179.1">
    <property type="protein sequence ID" value="ENSSFAP00005037778.1"/>
    <property type="gene ID" value="ENSSFAG00005018998.1"/>
</dbReference>
<dbReference type="InterPro" id="IPR013098">
    <property type="entry name" value="Ig_I-set"/>
</dbReference>
<dbReference type="PROSITE" id="PS50835">
    <property type="entry name" value="IG_LIKE"/>
    <property type="match status" value="2"/>
</dbReference>
<evidence type="ECO:0000256" key="4">
    <source>
        <dbReference type="ARBA" id="ARBA00023157"/>
    </source>
</evidence>
<feature type="region of interest" description="Disordered" evidence="6">
    <location>
        <begin position="112"/>
        <end position="205"/>
    </location>
</feature>
<dbReference type="SUPFAM" id="SSF48726">
    <property type="entry name" value="Immunoglobulin"/>
    <property type="match status" value="2"/>
</dbReference>
<dbReference type="GO" id="GO:0007156">
    <property type="term" value="P:homophilic cell adhesion via plasma membrane adhesion molecules"/>
    <property type="evidence" value="ECO:0007669"/>
    <property type="project" value="TreeGrafter"/>
</dbReference>
<keyword evidence="5" id="KW-0393">Immunoglobulin domain</keyword>
<keyword evidence="4" id="KW-1015">Disulfide bond</keyword>
<name>A0A672I814_SALFA</name>
<dbReference type="InterPro" id="IPR003598">
    <property type="entry name" value="Ig_sub2"/>
</dbReference>
<sequence>HSVSTIPLVLPLGCGLIALRLSRKSSGTTMGDSARFDCDVDGEPAPSITWLREGSVVGSSARHHVVSTQYNSSFEISSVEQSDEGSYTLLVENAGGKQEAYFTLKIRKSESKDKVVAPPRITSPEAKSPAPKTPEPITSPQRVKSPEPITSPQRVKSPVSPKSPTPKSPTPKSPTPKSPTPSETKRVMSPPPDKKSEAPRFLVQPRSQIVDEGQKVTFTCEVSGEPFPEVEWLKDDVYQSGFARMVIREAFAEDSGRFTCTATNEAGTVSTSCYLLVKGNRWRARETHIARGKGSIPMSFTLFQYSNSRCSH</sequence>
<evidence type="ECO:0000256" key="2">
    <source>
        <dbReference type="ARBA" id="ARBA00022490"/>
    </source>
</evidence>
<evidence type="ECO:0000256" key="1">
    <source>
        <dbReference type="ARBA" id="ARBA00004496"/>
    </source>
</evidence>
<evidence type="ECO:0000313" key="8">
    <source>
        <dbReference type="Ensembl" id="ENSSFAP00005037778.1"/>
    </source>
</evidence>
<dbReference type="GO" id="GO:0005737">
    <property type="term" value="C:cytoplasm"/>
    <property type="evidence" value="ECO:0007669"/>
    <property type="project" value="UniProtKB-SubCell"/>
</dbReference>
<dbReference type="InterPro" id="IPR036179">
    <property type="entry name" value="Ig-like_dom_sf"/>
</dbReference>
<reference evidence="8" key="1">
    <citation type="submission" date="2019-06" db="EMBL/GenBank/DDBJ databases">
        <authorList>
            <consortium name="Wellcome Sanger Institute Data Sharing"/>
        </authorList>
    </citation>
    <scope>NUCLEOTIDE SEQUENCE [LARGE SCALE GENOMIC DNA]</scope>
</reference>
<dbReference type="Pfam" id="PF07679">
    <property type="entry name" value="I-set"/>
    <property type="match status" value="2"/>
</dbReference>
<dbReference type="Gene3D" id="2.60.40.10">
    <property type="entry name" value="Immunoglobulins"/>
    <property type="match status" value="2"/>
</dbReference>
<dbReference type="InterPro" id="IPR007110">
    <property type="entry name" value="Ig-like_dom"/>
</dbReference>
<reference evidence="8" key="2">
    <citation type="submission" date="2025-08" db="UniProtKB">
        <authorList>
            <consortium name="Ensembl"/>
        </authorList>
    </citation>
    <scope>IDENTIFICATION</scope>
</reference>
<feature type="domain" description="Ig-like" evidence="7">
    <location>
        <begin position="7"/>
        <end position="103"/>
    </location>
</feature>
<dbReference type="SMART" id="SM00409">
    <property type="entry name" value="IG"/>
    <property type="match status" value="2"/>
</dbReference>
<dbReference type="FunFam" id="2.60.40.10:FF:000425">
    <property type="entry name" value="Myosin light chain kinase"/>
    <property type="match status" value="1"/>
</dbReference>
<dbReference type="InterPro" id="IPR050958">
    <property type="entry name" value="Cell_Adh-Cytoskel_Orgn"/>
</dbReference>
<reference evidence="8" key="3">
    <citation type="submission" date="2025-09" db="UniProtKB">
        <authorList>
            <consortium name="Ensembl"/>
        </authorList>
    </citation>
    <scope>IDENTIFICATION</scope>
</reference>
<dbReference type="Proteomes" id="UP000472267">
    <property type="component" value="Chromosome 16"/>
</dbReference>
<dbReference type="OMA" id="HNARFEC"/>